<name>A0A2S1QX84_9FLAO</name>
<dbReference type="RefSeq" id="WP_108777733.1">
    <property type="nucleotide sequence ID" value="NZ_CP029186.1"/>
</dbReference>
<reference evidence="1 2" key="1">
    <citation type="submission" date="2018-04" db="EMBL/GenBank/DDBJ databases">
        <title>Genome sequencing of Flavobacterium sp. HYN0059.</title>
        <authorList>
            <person name="Yi H."/>
            <person name="Baek C."/>
        </authorList>
    </citation>
    <scope>NUCLEOTIDE SEQUENCE [LARGE SCALE GENOMIC DNA]</scope>
    <source>
        <strain evidence="1 2">HYN0059</strain>
    </source>
</reference>
<dbReference type="SUPFAM" id="SSF55961">
    <property type="entry name" value="Bet v1-like"/>
    <property type="match status" value="1"/>
</dbReference>
<dbReference type="Gene3D" id="3.30.530.20">
    <property type="match status" value="1"/>
</dbReference>
<dbReference type="KEGG" id="falb:HYN59_07760"/>
<dbReference type="InterPro" id="IPR023393">
    <property type="entry name" value="START-like_dom_sf"/>
</dbReference>
<dbReference type="AlphaFoldDB" id="A0A2S1QX84"/>
<proteinExistence type="predicted"/>
<gene>
    <name evidence="1" type="ORF">HYN59_07760</name>
</gene>
<protein>
    <submittedName>
        <fullName evidence="1">Polyketide cyclase</fullName>
    </submittedName>
</protein>
<evidence type="ECO:0000313" key="2">
    <source>
        <dbReference type="Proteomes" id="UP000244929"/>
    </source>
</evidence>
<dbReference type="InterPro" id="IPR019587">
    <property type="entry name" value="Polyketide_cyclase/dehydratase"/>
</dbReference>
<dbReference type="Proteomes" id="UP000244929">
    <property type="component" value="Chromosome"/>
</dbReference>
<keyword evidence="2" id="KW-1185">Reference proteome</keyword>
<dbReference type="CDD" id="cd07818">
    <property type="entry name" value="SRPBCC_1"/>
    <property type="match status" value="1"/>
</dbReference>
<dbReference type="Pfam" id="PF10604">
    <property type="entry name" value="Polyketide_cyc2"/>
    <property type="match status" value="1"/>
</dbReference>
<organism evidence="1 2">
    <name type="scientific">Flavobacterium album</name>
    <dbReference type="NCBI Taxonomy" id="2175091"/>
    <lineage>
        <taxon>Bacteria</taxon>
        <taxon>Pseudomonadati</taxon>
        <taxon>Bacteroidota</taxon>
        <taxon>Flavobacteriia</taxon>
        <taxon>Flavobacteriales</taxon>
        <taxon>Flavobacteriaceae</taxon>
        <taxon>Flavobacterium</taxon>
    </lineage>
</organism>
<accession>A0A2S1QX84</accession>
<dbReference type="OrthoDB" id="9807923at2"/>
<evidence type="ECO:0000313" key="1">
    <source>
        <dbReference type="EMBL" id="AWH85027.1"/>
    </source>
</evidence>
<dbReference type="EMBL" id="CP029186">
    <property type="protein sequence ID" value="AWH85027.1"/>
    <property type="molecule type" value="Genomic_DNA"/>
</dbReference>
<sequence length="177" mass="19978">MKILKKILIVILILVALSFVIALFVKNEVTVEREVVINKPRAEVFEYVRHIKNQDSFSVWNMADPDKKKSFTGTDGTKGFVYTWEGNDQVGAGDQEITGITEGSRVDMALRFRRPMEDEGTAYMTTDDAGEGSTKVKWGTTFINSYPKNFMNLFMDSMLGGDMEKSLGNLKQNLETK</sequence>